<evidence type="ECO:0000313" key="4">
    <source>
        <dbReference type="Proteomes" id="UP000813018"/>
    </source>
</evidence>
<evidence type="ECO:0000259" key="1">
    <source>
        <dbReference type="Pfam" id="PF00534"/>
    </source>
</evidence>
<dbReference type="Gene3D" id="3.40.50.2000">
    <property type="entry name" value="Glycogen Phosphorylase B"/>
    <property type="match status" value="2"/>
</dbReference>
<dbReference type="InterPro" id="IPR050194">
    <property type="entry name" value="Glycosyltransferase_grp1"/>
</dbReference>
<dbReference type="RefSeq" id="WP_219877092.1">
    <property type="nucleotide sequence ID" value="NZ_JAHYXK010000006.1"/>
</dbReference>
<dbReference type="Pfam" id="PF13439">
    <property type="entry name" value="Glyco_transf_4"/>
    <property type="match status" value="1"/>
</dbReference>
<evidence type="ECO:0000313" key="3">
    <source>
        <dbReference type="EMBL" id="MBW7467204.1"/>
    </source>
</evidence>
<dbReference type="CDD" id="cd03801">
    <property type="entry name" value="GT4_PimA-like"/>
    <property type="match status" value="1"/>
</dbReference>
<dbReference type="PANTHER" id="PTHR45947:SF3">
    <property type="entry name" value="SULFOQUINOVOSYL TRANSFERASE SQD2"/>
    <property type="match status" value="1"/>
</dbReference>
<dbReference type="Pfam" id="PF00534">
    <property type="entry name" value="Glycos_transf_1"/>
    <property type="match status" value="1"/>
</dbReference>
<accession>A0ABS7CTM2</accession>
<protein>
    <submittedName>
        <fullName evidence="3">Glycosyltransferase family 4 protein</fullName>
    </submittedName>
</protein>
<dbReference type="SUPFAM" id="SSF53756">
    <property type="entry name" value="UDP-Glycosyltransferase/glycogen phosphorylase"/>
    <property type="match status" value="1"/>
</dbReference>
<gene>
    <name evidence="3" type="ORF">K0O23_09000</name>
</gene>
<dbReference type="Proteomes" id="UP000813018">
    <property type="component" value="Unassembled WGS sequence"/>
</dbReference>
<dbReference type="InterPro" id="IPR028098">
    <property type="entry name" value="Glyco_trans_4-like_N"/>
</dbReference>
<dbReference type="InterPro" id="IPR001296">
    <property type="entry name" value="Glyco_trans_1"/>
</dbReference>
<name>A0ABS7CTM2_9BACT</name>
<comment type="caution">
    <text evidence="3">The sequence shown here is derived from an EMBL/GenBank/DDBJ whole genome shotgun (WGS) entry which is preliminary data.</text>
</comment>
<dbReference type="EMBL" id="JAHYXK010000006">
    <property type="protein sequence ID" value="MBW7467204.1"/>
    <property type="molecule type" value="Genomic_DNA"/>
</dbReference>
<feature type="domain" description="Glycosyl transferase family 1" evidence="1">
    <location>
        <begin position="205"/>
        <end position="365"/>
    </location>
</feature>
<evidence type="ECO:0000259" key="2">
    <source>
        <dbReference type="Pfam" id="PF13439"/>
    </source>
</evidence>
<reference evidence="3 4" key="1">
    <citation type="journal article" date="2016" name="Int. J. Syst. Evol. Microbiol.">
        <title>Pontibacter aydingkolensis sp. nov., isolated from soil of a salt lake.</title>
        <authorList>
            <person name="Osman G."/>
            <person name="Zhang T."/>
            <person name="Lou K."/>
            <person name="Gao Y."/>
            <person name="Chang W."/>
            <person name="Lin Q."/>
            <person name="Yang H.M."/>
            <person name="Huo X.D."/>
            <person name="Wang N."/>
        </authorList>
    </citation>
    <scope>NUCLEOTIDE SEQUENCE [LARGE SCALE GENOMIC DNA]</scope>
    <source>
        <strain evidence="3 4">KACC 19255</strain>
    </source>
</reference>
<sequence>MKKLAIITTHPIQYNAPVFKMLTDRAKVDIKVFYTWEQAKENFFDDDFKREISWDIPLLEGYNYSFVANVATKPGLHHFRGIDNPSLVTEINAFNPDAVLIFGWNFKSHLKVIRSFHNRIPVFFRGDSTLLDEKKGFKKYLRRLLLTWIYRHIDNALYVGQKNKEYFLSCGLKPEQLIFAPHAIDNDRFRRSLRNNDYRNNIISRSNLNIVDSDIVFLFAGKLENKKDPILLAKAFKLLNSKRTQLVFVGNGALEERVKNECQGVSNVHFVDFQNQTVMPFVYELADVFVLPSSGPGETWGLAVNEAMACAKAVLVSNKCGCAIDLVKDSSNGFVFEANNLKDLLEKLNYFLLNPEELKLMGSASQDLINNWNFEAVCQSVERLLLK</sequence>
<feature type="domain" description="Glycosyltransferase subfamily 4-like N-terminal" evidence="2">
    <location>
        <begin position="46"/>
        <end position="188"/>
    </location>
</feature>
<organism evidence="3 4">
    <name type="scientific">Pontibacter aydingkolensis</name>
    <dbReference type="NCBI Taxonomy" id="1911536"/>
    <lineage>
        <taxon>Bacteria</taxon>
        <taxon>Pseudomonadati</taxon>
        <taxon>Bacteroidota</taxon>
        <taxon>Cytophagia</taxon>
        <taxon>Cytophagales</taxon>
        <taxon>Hymenobacteraceae</taxon>
        <taxon>Pontibacter</taxon>
    </lineage>
</organism>
<keyword evidence="4" id="KW-1185">Reference proteome</keyword>
<dbReference type="PANTHER" id="PTHR45947">
    <property type="entry name" value="SULFOQUINOVOSYL TRANSFERASE SQD2"/>
    <property type="match status" value="1"/>
</dbReference>
<proteinExistence type="predicted"/>